<dbReference type="PANTHER" id="PTHR43603">
    <property type="entry name" value="COBW DOMAIN-CONTAINING PROTEIN DDB_G0274527"/>
    <property type="match status" value="1"/>
</dbReference>
<comment type="caution">
    <text evidence="2">The sequence shown here is derived from an EMBL/GenBank/DDBJ whole genome shotgun (WGS) entry which is preliminary data.</text>
</comment>
<dbReference type="SUPFAM" id="SSF90002">
    <property type="entry name" value="Hypothetical protein YjiA, C-terminal domain"/>
    <property type="match status" value="1"/>
</dbReference>
<dbReference type="RefSeq" id="WP_159421343.1">
    <property type="nucleotide sequence ID" value="NZ_JBHUNF010000001.1"/>
</dbReference>
<feature type="domain" description="CobW C-terminal" evidence="1">
    <location>
        <begin position="206"/>
        <end position="307"/>
    </location>
</feature>
<dbReference type="Proteomes" id="UP001597453">
    <property type="component" value="Unassembled WGS sequence"/>
</dbReference>
<accession>A0ABW5RF75</accession>
<name>A0ABW5RF75_9MICO</name>
<dbReference type="PANTHER" id="PTHR43603:SF1">
    <property type="entry name" value="ZINC-REGULATED GTPASE METALLOPROTEIN ACTIVATOR 1"/>
    <property type="match status" value="1"/>
</dbReference>
<evidence type="ECO:0000313" key="2">
    <source>
        <dbReference type="EMBL" id="MFD2673727.1"/>
    </source>
</evidence>
<dbReference type="EMBL" id="JBHUNF010000001">
    <property type="protein sequence ID" value="MFD2673727.1"/>
    <property type="molecule type" value="Genomic_DNA"/>
</dbReference>
<dbReference type="InterPro" id="IPR051927">
    <property type="entry name" value="Zn_Chap_cDPG_Synth"/>
</dbReference>
<keyword evidence="3" id="KW-1185">Reference proteome</keyword>
<gene>
    <name evidence="2" type="ORF">ACFSUQ_00180</name>
</gene>
<organism evidence="2 3">
    <name type="scientific">Gulosibacter bifidus</name>
    <dbReference type="NCBI Taxonomy" id="272239"/>
    <lineage>
        <taxon>Bacteria</taxon>
        <taxon>Bacillati</taxon>
        <taxon>Actinomycetota</taxon>
        <taxon>Actinomycetes</taxon>
        <taxon>Micrococcales</taxon>
        <taxon>Microbacteriaceae</taxon>
        <taxon>Gulosibacter</taxon>
    </lineage>
</organism>
<dbReference type="Pfam" id="PF07683">
    <property type="entry name" value="CobW_C"/>
    <property type="match status" value="1"/>
</dbReference>
<dbReference type="SMART" id="SM00833">
    <property type="entry name" value="CobW_C"/>
    <property type="match status" value="1"/>
</dbReference>
<dbReference type="InterPro" id="IPR011629">
    <property type="entry name" value="CobW-like_C"/>
</dbReference>
<evidence type="ECO:0000313" key="3">
    <source>
        <dbReference type="Proteomes" id="UP001597453"/>
    </source>
</evidence>
<sequence length="340" mass="37250">MPDTEVVAIVGSCATERNRYAKTIAAHLQSPCIDSRSLSRSSDPVRDACEQAMWLPQSPVVVDFPSYINPTDIIGTLTDPVSRTALHSLVAVVDAADFVHDLHRDDYLPTYAAHIDEYTAAALVAAYQVEFATDIVIVNWQPLDTAALSQLLALVNALAPTVEVRLHDATQIALPTSAGLNRGQDRCGWVALLNDEHTPHFTDQSVTAFRYQQVRPLHPQRLQQVLDARIEQGEFGQVLRSAGFCTFATRSDFTAAWEHVGQMIAFAPVATTVLHDDAAPVAIGQDIAFFGTGLDTQALQQALDQAALTDAELAAGLELWRTFEDPFPVWPRVHDDAEER</sequence>
<proteinExistence type="predicted"/>
<protein>
    <submittedName>
        <fullName evidence="2">GTP-binding protein</fullName>
    </submittedName>
</protein>
<evidence type="ECO:0000259" key="1">
    <source>
        <dbReference type="SMART" id="SM00833"/>
    </source>
</evidence>
<reference evidence="3" key="1">
    <citation type="journal article" date="2019" name="Int. J. Syst. Evol. Microbiol.">
        <title>The Global Catalogue of Microorganisms (GCM) 10K type strain sequencing project: providing services to taxonomists for standard genome sequencing and annotation.</title>
        <authorList>
            <consortium name="The Broad Institute Genomics Platform"/>
            <consortium name="The Broad Institute Genome Sequencing Center for Infectious Disease"/>
            <person name="Wu L."/>
            <person name="Ma J."/>
        </authorList>
    </citation>
    <scope>NUCLEOTIDE SEQUENCE [LARGE SCALE GENOMIC DNA]</scope>
    <source>
        <strain evidence="3">TISTR 1511</strain>
    </source>
</reference>